<evidence type="ECO:0000313" key="2">
    <source>
        <dbReference type="Proteomes" id="UP000218332"/>
    </source>
</evidence>
<dbReference type="Proteomes" id="UP000218332">
    <property type="component" value="Unassembled WGS sequence"/>
</dbReference>
<keyword evidence="2" id="KW-1185">Reference proteome</keyword>
<sequence length="80" mass="9359">MDMNKSDFTNLYMAYRNHPLGHALKIFSETSDIDTQHRMYISAKTMIHLLKYQGEFNSEQESAFLDYLEKNVLVRAGAMH</sequence>
<organism evidence="1 2">
    <name type="scientific">Tamilnaduibacter salinus</name>
    <dbReference type="NCBI Taxonomy" id="1484056"/>
    <lineage>
        <taxon>Bacteria</taxon>
        <taxon>Pseudomonadati</taxon>
        <taxon>Pseudomonadota</taxon>
        <taxon>Gammaproteobacteria</taxon>
        <taxon>Pseudomonadales</taxon>
        <taxon>Marinobacteraceae</taxon>
        <taxon>Tamilnaduibacter</taxon>
    </lineage>
</organism>
<gene>
    <name evidence="1" type="ORF">CF392_12235</name>
</gene>
<accession>A0A2A2I0F9</accession>
<dbReference type="AlphaFoldDB" id="A0A2A2I0F9"/>
<reference evidence="1 2" key="1">
    <citation type="submission" date="2017-07" db="EMBL/GenBank/DDBJ databases">
        <title>Tamlnaduibacter salinus (Mi-7) genome sequencing.</title>
        <authorList>
            <person name="Verma A."/>
            <person name="Krishnamurthi S."/>
        </authorList>
    </citation>
    <scope>NUCLEOTIDE SEQUENCE [LARGE SCALE GENOMIC DNA]</scope>
    <source>
        <strain evidence="1 2">Mi-7</strain>
    </source>
</reference>
<evidence type="ECO:0000313" key="1">
    <source>
        <dbReference type="EMBL" id="PAV25199.1"/>
    </source>
</evidence>
<dbReference type="EMBL" id="NMPM01000073">
    <property type="protein sequence ID" value="PAV25199.1"/>
    <property type="molecule type" value="Genomic_DNA"/>
</dbReference>
<name>A0A2A2I0F9_9GAMM</name>
<proteinExistence type="predicted"/>
<protein>
    <submittedName>
        <fullName evidence="1">Uncharacterized protein</fullName>
    </submittedName>
</protein>
<comment type="caution">
    <text evidence="1">The sequence shown here is derived from an EMBL/GenBank/DDBJ whole genome shotgun (WGS) entry which is preliminary data.</text>
</comment>